<evidence type="ECO:0000256" key="4">
    <source>
        <dbReference type="ARBA" id="ARBA00023163"/>
    </source>
</evidence>
<dbReference type="InterPro" id="IPR013324">
    <property type="entry name" value="RNA_pol_sigma_r3/r4-like"/>
</dbReference>
<accession>A0AAE0RZL3</accession>
<feature type="transmembrane region" description="Helical" evidence="5">
    <location>
        <begin position="289"/>
        <end position="307"/>
    </location>
</feature>
<sequence>MLGTKAIEMDSVLLHSKRASSSERKKKLSDFDLVTRFQSGDKSVFEELVKRHENKVISLAMSYTRNEQDAKDIYQEAFIRVYRSLDNFEMKSQFSTWLYRIVVNLCLTFVSSNKAVPFSSFAKDDDMDDIGVVDMLTQVPDNTTAYDASSLIEASFNVLNEKQRLYFVMKHIEGYKLEEIAEINGTTIGSVKKTLFVALAKMRSDNPCSQEIGRKEIGLEEETLRRFFSSIAKFEKPVVSSDLSEQWRESLLSEIEIIEKTRNRQEAVKRRNKIYNYVKDLLFSKKTSFAFVFLLAVSGFIVGILSYRHLFTSKSISEDLFLPGLEVEQVKFIKKPSDTMSDVAILIKASVPIQVEGTINDEYIKNALSKTLSSSCNPYTKLECLDIIENCDALKNESEIKAGLLYALQNDYNPSVRLKAMQILVKDNFGVDTQKTLSDFICSGEGSAIRSAAVYQLVNKVKSHKSIKLDETVLANLSEHVETEPDRFIRNQIQQILYKK</sequence>
<dbReference type="InterPro" id="IPR039425">
    <property type="entry name" value="RNA_pol_sigma-70-like"/>
</dbReference>
<dbReference type="Pfam" id="PF04542">
    <property type="entry name" value="Sigma70_r2"/>
    <property type="match status" value="1"/>
</dbReference>
<dbReference type="EMBL" id="JAEAOA010001427">
    <property type="protein sequence ID" value="KAK3582483.1"/>
    <property type="molecule type" value="Genomic_DNA"/>
</dbReference>
<dbReference type="SUPFAM" id="SSF88659">
    <property type="entry name" value="Sigma3 and sigma4 domains of RNA polymerase sigma factors"/>
    <property type="match status" value="1"/>
</dbReference>
<dbReference type="Gene3D" id="1.10.1740.10">
    <property type="match status" value="1"/>
</dbReference>
<dbReference type="AlphaFoldDB" id="A0AAE0RZL3"/>
<keyword evidence="5" id="KW-0812">Transmembrane</keyword>
<keyword evidence="9" id="KW-1185">Reference proteome</keyword>
<feature type="domain" description="RNA polymerase sigma factor 70 region 4 type 2" evidence="7">
    <location>
        <begin position="152"/>
        <end position="202"/>
    </location>
</feature>
<keyword evidence="2" id="KW-0805">Transcription regulation</keyword>
<organism evidence="8 9">
    <name type="scientific">Potamilus streckersoni</name>
    <dbReference type="NCBI Taxonomy" id="2493646"/>
    <lineage>
        <taxon>Eukaryota</taxon>
        <taxon>Metazoa</taxon>
        <taxon>Spiralia</taxon>
        <taxon>Lophotrochozoa</taxon>
        <taxon>Mollusca</taxon>
        <taxon>Bivalvia</taxon>
        <taxon>Autobranchia</taxon>
        <taxon>Heteroconchia</taxon>
        <taxon>Palaeoheterodonta</taxon>
        <taxon>Unionida</taxon>
        <taxon>Unionoidea</taxon>
        <taxon>Unionidae</taxon>
        <taxon>Ambleminae</taxon>
        <taxon>Lampsilini</taxon>
        <taxon>Potamilus</taxon>
    </lineage>
</organism>
<evidence type="ECO:0000256" key="5">
    <source>
        <dbReference type="SAM" id="Phobius"/>
    </source>
</evidence>
<gene>
    <name evidence="8" type="ORF">CHS0354_024030</name>
</gene>
<reference evidence="8" key="1">
    <citation type="journal article" date="2021" name="Genome Biol. Evol.">
        <title>A High-Quality Reference Genome for a Parasitic Bivalve with Doubly Uniparental Inheritance (Bivalvia: Unionida).</title>
        <authorList>
            <person name="Smith C.H."/>
        </authorList>
    </citation>
    <scope>NUCLEOTIDE SEQUENCE</scope>
    <source>
        <strain evidence="8">CHS0354</strain>
    </source>
</reference>
<reference evidence="8" key="3">
    <citation type="submission" date="2023-05" db="EMBL/GenBank/DDBJ databases">
        <authorList>
            <person name="Smith C.H."/>
        </authorList>
    </citation>
    <scope>NUCLEOTIDE SEQUENCE</scope>
    <source>
        <strain evidence="8">CHS0354</strain>
        <tissue evidence="8">Mantle</tissue>
    </source>
</reference>
<keyword evidence="5" id="KW-1133">Transmembrane helix</keyword>
<dbReference type="InterPro" id="IPR014284">
    <property type="entry name" value="RNA_pol_sigma-70_dom"/>
</dbReference>
<evidence type="ECO:0000313" key="9">
    <source>
        <dbReference type="Proteomes" id="UP001195483"/>
    </source>
</evidence>
<proteinExistence type="inferred from homology"/>
<dbReference type="GO" id="GO:0003677">
    <property type="term" value="F:DNA binding"/>
    <property type="evidence" value="ECO:0007669"/>
    <property type="project" value="InterPro"/>
</dbReference>
<feature type="domain" description="RNA polymerase sigma-70 region 2" evidence="6">
    <location>
        <begin position="48"/>
        <end position="114"/>
    </location>
</feature>
<evidence type="ECO:0000313" key="8">
    <source>
        <dbReference type="EMBL" id="KAK3582483.1"/>
    </source>
</evidence>
<protein>
    <submittedName>
        <fullName evidence="8">Uncharacterized protein</fullName>
    </submittedName>
</protein>
<dbReference type="InterPro" id="IPR013325">
    <property type="entry name" value="RNA_pol_sigma_r2"/>
</dbReference>
<name>A0AAE0RZL3_9BIVA</name>
<dbReference type="SUPFAM" id="SSF88946">
    <property type="entry name" value="Sigma2 domain of RNA polymerase sigma factors"/>
    <property type="match status" value="1"/>
</dbReference>
<dbReference type="Pfam" id="PF08281">
    <property type="entry name" value="Sigma70_r4_2"/>
    <property type="match status" value="1"/>
</dbReference>
<dbReference type="Gene3D" id="1.10.10.10">
    <property type="entry name" value="Winged helix-like DNA-binding domain superfamily/Winged helix DNA-binding domain"/>
    <property type="match status" value="1"/>
</dbReference>
<evidence type="ECO:0000256" key="2">
    <source>
        <dbReference type="ARBA" id="ARBA00023015"/>
    </source>
</evidence>
<comment type="caution">
    <text evidence="8">The sequence shown here is derived from an EMBL/GenBank/DDBJ whole genome shotgun (WGS) entry which is preliminary data.</text>
</comment>
<evidence type="ECO:0000259" key="6">
    <source>
        <dbReference type="Pfam" id="PF04542"/>
    </source>
</evidence>
<evidence type="ECO:0000256" key="3">
    <source>
        <dbReference type="ARBA" id="ARBA00023082"/>
    </source>
</evidence>
<reference evidence="8" key="2">
    <citation type="journal article" date="2021" name="Genome Biol. Evol.">
        <title>Developing a high-quality reference genome for a parasitic bivalve with doubly uniparental inheritance (Bivalvia: Unionida).</title>
        <authorList>
            <person name="Smith C.H."/>
        </authorList>
    </citation>
    <scope>NUCLEOTIDE SEQUENCE</scope>
    <source>
        <strain evidence="8">CHS0354</strain>
        <tissue evidence="8">Mantle</tissue>
    </source>
</reference>
<dbReference type="PANTHER" id="PTHR43133:SF51">
    <property type="entry name" value="RNA POLYMERASE SIGMA FACTOR"/>
    <property type="match status" value="1"/>
</dbReference>
<dbReference type="InterPro" id="IPR036388">
    <property type="entry name" value="WH-like_DNA-bd_sf"/>
</dbReference>
<dbReference type="PANTHER" id="PTHR43133">
    <property type="entry name" value="RNA POLYMERASE ECF-TYPE SIGMA FACTO"/>
    <property type="match status" value="1"/>
</dbReference>
<dbReference type="GO" id="GO:0016987">
    <property type="term" value="F:sigma factor activity"/>
    <property type="evidence" value="ECO:0007669"/>
    <property type="project" value="UniProtKB-KW"/>
</dbReference>
<dbReference type="Proteomes" id="UP001195483">
    <property type="component" value="Unassembled WGS sequence"/>
</dbReference>
<dbReference type="CDD" id="cd06171">
    <property type="entry name" value="Sigma70_r4"/>
    <property type="match status" value="1"/>
</dbReference>
<comment type="similarity">
    <text evidence="1">Belongs to the sigma-70 factor family. ECF subfamily.</text>
</comment>
<dbReference type="InterPro" id="IPR007627">
    <property type="entry name" value="RNA_pol_sigma70_r2"/>
</dbReference>
<dbReference type="InterPro" id="IPR013249">
    <property type="entry name" value="RNA_pol_sigma70_r4_t2"/>
</dbReference>
<dbReference type="NCBIfam" id="TIGR02937">
    <property type="entry name" value="sigma70-ECF"/>
    <property type="match status" value="1"/>
</dbReference>
<keyword evidence="5" id="KW-0472">Membrane</keyword>
<keyword evidence="3" id="KW-0731">Sigma factor</keyword>
<keyword evidence="4" id="KW-0804">Transcription</keyword>
<evidence type="ECO:0000256" key="1">
    <source>
        <dbReference type="ARBA" id="ARBA00010641"/>
    </source>
</evidence>
<dbReference type="GO" id="GO:0006352">
    <property type="term" value="P:DNA-templated transcription initiation"/>
    <property type="evidence" value="ECO:0007669"/>
    <property type="project" value="InterPro"/>
</dbReference>
<evidence type="ECO:0000259" key="7">
    <source>
        <dbReference type="Pfam" id="PF08281"/>
    </source>
</evidence>